<evidence type="ECO:0000256" key="1">
    <source>
        <dbReference type="ARBA" id="ARBA00022723"/>
    </source>
</evidence>
<evidence type="ECO:0000313" key="10">
    <source>
        <dbReference type="Proteomes" id="UP001174694"/>
    </source>
</evidence>
<evidence type="ECO:0000256" key="2">
    <source>
        <dbReference type="ARBA" id="ARBA00022833"/>
    </source>
</evidence>
<dbReference type="SMART" id="SM00066">
    <property type="entry name" value="GAL4"/>
    <property type="match status" value="1"/>
</dbReference>
<dbReference type="AlphaFoldDB" id="A0AA38RLX0"/>
<dbReference type="Pfam" id="PF00172">
    <property type="entry name" value="Zn_clus"/>
    <property type="match status" value="1"/>
</dbReference>
<dbReference type="CDD" id="cd00067">
    <property type="entry name" value="GAL4"/>
    <property type="match status" value="1"/>
</dbReference>
<comment type="caution">
    <text evidence="9">The sequence shown here is derived from an EMBL/GenBank/DDBJ whole genome shotgun (WGS) entry which is preliminary data.</text>
</comment>
<evidence type="ECO:0000259" key="8">
    <source>
        <dbReference type="PROSITE" id="PS50048"/>
    </source>
</evidence>
<dbReference type="Gene3D" id="4.10.240.10">
    <property type="entry name" value="Zn(2)-C6 fungal-type DNA-binding domain"/>
    <property type="match status" value="1"/>
</dbReference>
<dbReference type="PANTHER" id="PTHR31779:SF3">
    <property type="entry name" value="PROTEIN RDR1"/>
    <property type="match status" value="1"/>
</dbReference>
<dbReference type="GO" id="GO:0009410">
    <property type="term" value="P:response to xenobiotic stimulus"/>
    <property type="evidence" value="ECO:0007669"/>
    <property type="project" value="TreeGrafter"/>
</dbReference>
<feature type="region of interest" description="Disordered" evidence="7">
    <location>
        <begin position="85"/>
        <end position="105"/>
    </location>
</feature>
<dbReference type="PROSITE" id="PS00463">
    <property type="entry name" value="ZN2_CY6_FUNGAL_1"/>
    <property type="match status" value="1"/>
</dbReference>
<keyword evidence="1" id="KW-0479">Metal-binding</keyword>
<dbReference type="PANTHER" id="PTHR31779">
    <property type="entry name" value="2-NITROPROPANE DIOXYGENASE FAMILY, PUTATIVE (AFU_ORTHOLOGUE AFUA_2G17430)-RELATED"/>
    <property type="match status" value="1"/>
</dbReference>
<evidence type="ECO:0000256" key="6">
    <source>
        <dbReference type="ARBA" id="ARBA00023242"/>
    </source>
</evidence>
<dbReference type="EMBL" id="JANBVO010000048">
    <property type="protein sequence ID" value="KAJ9133679.1"/>
    <property type="molecule type" value="Genomic_DNA"/>
</dbReference>
<organism evidence="9 10">
    <name type="scientific">Pleurostoma richardsiae</name>
    <dbReference type="NCBI Taxonomy" id="41990"/>
    <lineage>
        <taxon>Eukaryota</taxon>
        <taxon>Fungi</taxon>
        <taxon>Dikarya</taxon>
        <taxon>Ascomycota</taxon>
        <taxon>Pezizomycotina</taxon>
        <taxon>Sordariomycetes</taxon>
        <taxon>Sordariomycetidae</taxon>
        <taxon>Calosphaeriales</taxon>
        <taxon>Pleurostomataceae</taxon>
        <taxon>Pleurostoma</taxon>
    </lineage>
</organism>
<keyword evidence="2" id="KW-0862">Zinc</keyword>
<dbReference type="InterPro" id="IPR001138">
    <property type="entry name" value="Zn2Cys6_DnaBD"/>
</dbReference>
<protein>
    <submittedName>
        <fullName evidence="9">Fungal transcriptional regulatory protein, N-terminal</fullName>
    </submittedName>
</protein>
<evidence type="ECO:0000256" key="7">
    <source>
        <dbReference type="SAM" id="MobiDB-lite"/>
    </source>
</evidence>
<proteinExistence type="predicted"/>
<reference evidence="9" key="1">
    <citation type="submission" date="2022-07" db="EMBL/GenBank/DDBJ databases">
        <title>Fungi with potential for degradation of polypropylene.</title>
        <authorList>
            <person name="Gostincar C."/>
        </authorList>
    </citation>
    <scope>NUCLEOTIDE SEQUENCE</scope>
    <source>
        <strain evidence="9">EXF-13308</strain>
    </source>
</reference>
<evidence type="ECO:0000256" key="4">
    <source>
        <dbReference type="ARBA" id="ARBA00023125"/>
    </source>
</evidence>
<dbReference type="GO" id="GO:0000981">
    <property type="term" value="F:DNA-binding transcription factor activity, RNA polymerase II-specific"/>
    <property type="evidence" value="ECO:0007669"/>
    <property type="project" value="InterPro"/>
</dbReference>
<dbReference type="InterPro" id="IPR036864">
    <property type="entry name" value="Zn2-C6_fun-type_DNA-bd_sf"/>
</dbReference>
<feature type="domain" description="Zn(2)-C6 fungal-type" evidence="8">
    <location>
        <begin position="22"/>
        <end position="51"/>
    </location>
</feature>
<dbReference type="PROSITE" id="PS50048">
    <property type="entry name" value="ZN2_CY6_FUNGAL_2"/>
    <property type="match status" value="1"/>
</dbReference>
<keyword evidence="10" id="KW-1185">Reference proteome</keyword>
<dbReference type="InterPro" id="IPR052478">
    <property type="entry name" value="Metabolite_Synth_Reg"/>
</dbReference>
<gene>
    <name evidence="9" type="ORF">NKR23_g10542</name>
</gene>
<dbReference type="GO" id="GO:0003677">
    <property type="term" value="F:DNA binding"/>
    <property type="evidence" value="ECO:0007669"/>
    <property type="project" value="UniProtKB-KW"/>
</dbReference>
<dbReference type="CDD" id="cd12148">
    <property type="entry name" value="fungal_TF_MHR"/>
    <property type="match status" value="1"/>
</dbReference>
<keyword evidence="6" id="KW-0539">Nucleus</keyword>
<dbReference type="Proteomes" id="UP001174694">
    <property type="component" value="Unassembled WGS sequence"/>
</dbReference>
<keyword evidence="5" id="KW-0804">Transcription</keyword>
<keyword evidence="3" id="KW-0805">Transcription regulation</keyword>
<dbReference type="GO" id="GO:0008270">
    <property type="term" value="F:zinc ion binding"/>
    <property type="evidence" value="ECO:0007669"/>
    <property type="project" value="InterPro"/>
</dbReference>
<evidence type="ECO:0000256" key="5">
    <source>
        <dbReference type="ARBA" id="ARBA00023163"/>
    </source>
</evidence>
<keyword evidence="4" id="KW-0238">DNA-binding</keyword>
<evidence type="ECO:0000313" key="9">
    <source>
        <dbReference type="EMBL" id="KAJ9133679.1"/>
    </source>
</evidence>
<accession>A0AA38RLX0</accession>
<name>A0AA38RLX0_9PEZI</name>
<dbReference type="SUPFAM" id="SSF57701">
    <property type="entry name" value="Zn2/Cys6 DNA-binding domain"/>
    <property type="match status" value="1"/>
</dbReference>
<sequence>MNLSVANSAGGQGSQKRLRLHACVRCRRSKRKCDGSRPCSTCTRYQHECQYDDAGTVAVAAPAFPTRSAVANHSTAQDLIGRSSTPAVERHSVTGGQSTAPPRRGYIAPAKGRFIEGHSSAAYPRSLGMSLGLPEPPRLHAFAYHLGIRKEPTSLVRARLAELLSWEQARTLIDIYISVVHPVFGFVDSDLLYRRSHAHWHGETQGLPYEAVVGGVVSLASLFSNHIPEELETEVVLHAKTVLEDPVVSRFPCLDLASGWILRTLYVRATGRPYVACLSSTISITIVEAMGLHQDANTTTLAGEKAPLTRTGSDEIRERVACTAQSLHVLLAYDYGRSIINIGPVPRGHVQSRAGDFTLQMAGLADAVLQSIDCAGPEDSRRTLTQLLDDLVAAPSDHDFVTLTKAELCFAVYRRLRMLDPGPQEAQVRDILDVGASAVPAARRLAAQKHPWWNIVNAMFQYVCVLLSVNSTKSLANLALTIETLEIVNRQFDSRLTLEALSTARLLTRAYVESEKEKISLLQDISGVTDQDPPVEDDDAMQYSVADLDLEAFLQPMPNASLFDMLDLL</sequence>
<evidence type="ECO:0000256" key="3">
    <source>
        <dbReference type="ARBA" id="ARBA00023015"/>
    </source>
</evidence>